<evidence type="ECO:0000256" key="3">
    <source>
        <dbReference type="SAM" id="MobiDB-lite"/>
    </source>
</evidence>
<keyword evidence="2" id="KW-0378">Hydrolase</keyword>
<dbReference type="InterPro" id="IPR029058">
    <property type="entry name" value="AB_hydrolase_fold"/>
</dbReference>
<dbReference type="AlphaFoldDB" id="A0A5M9J7D8"/>
<dbReference type="VEuPathDB" id="FungiDB:MFRU_013g00360"/>
<dbReference type="GO" id="GO:0097176">
    <property type="term" value="P:epoxide metabolic process"/>
    <property type="evidence" value="ECO:0007669"/>
    <property type="project" value="TreeGrafter"/>
</dbReference>
<keyword evidence="6" id="KW-1185">Reference proteome</keyword>
<protein>
    <recommendedName>
        <fullName evidence="4">Epoxide hydrolase N-terminal domain-containing protein</fullName>
    </recommendedName>
</protein>
<name>A0A5M9J7D8_MONFR</name>
<dbReference type="PANTHER" id="PTHR21661:SF71">
    <property type="entry name" value="EPOXIDE HYDROLASE N-TERMINAL DOMAIN-CONTAINING PROTEIN"/>
    <property type="match status" value="1"/>
</dbReference>
<feature type="region of interest" description="Disordered" evidence="3">
    <location>
        <begin position="627"/>
        <end position="648"/>
    </location>
</feature>
<feature type="compositionally biased region" description="Polar residues" evidence="3">
    <location>
        <begin position="229"/>
        <end position="238"/>
    </location>
</feature>
<organism evidence="5 6">
    <name type="scientific">Monilinia fructicola</name>
    <name type="common">Brown rot fungus</name>
    <name type="synonym">Ciboria fructicola</name>
    <dbReference type="NCBI Taxonomy" id="38448"/>
    <lineage>
        <taxon>Eukaryota</taxon>
        <taxon>Fungi</taxon>
        <taxon>Dikarya</taxon>
        <taxon>Ascomycota</taxon>
        <taxon>Pezizomycotina</taxon>
        <taxon>Leotiomycetes</taxon>
        <taxon>Helotiales</taxon>
        <taxon>Sclerotiniaceae</taxon>
        <taxon>Monilinia</taxon>
    </lineage>
</organism>
<dbReference type="InterPro" id="IPR010497">
    <property type="entry name" value="Epoxide_hydro_N"/>
</dbReference>
<evidence type="ECO:0000313" key="6">
    <source>
        <dbReference type="Proteomes" id="UP000322873"/>
    </source>
</evidence>
<dbReference type="Pfam" id="PF06441">
    <property type="entry name" value="EHN"/>
    <property type="match status" value="1"/>
</dbReference>
<feature type="domain" description="Epoxide hydrolase N-terminal" evidence="4">
    <location>
        <begin position="134"/>
        <end position="280"/>
    </location>
</feature>
<feature type="region of interest" description="Disordered" evidence="3">
    <location>
        <begin position="156"/>
        <end position="183"/>
    </location>
</feature>
<feature type="compositionally biased region" description="Basic and acidic residues" evidence="3">
    <location>
        <begin position="156"/>
        <end position="174"/>
    </location>
</feature>
<comment type="similarity">
    <text evidence="1">Belongs to the peptidase S33 family.</text>
</comment>
<dbReference type="PANTHER" id="PTHR21661">
    <property type="entry name" value="EPOXIDE HYDROLASE 1-RELATED"/>
    <property type="match status" value="1"/>
</dbReference>
<reference evidence="5 6" key="1">
    <citation type="submission" date="2019-06" db="EMBL/GenBank/DDBJ databases">
        <title>Genome Sequence of the Brown Rot Fungal Pathogen Monilinia fructicola.</title>
        <authorList>
            <person name="De Miccolis Angelini R.M."/>
            <person name="Landi L."/>
            <person name="Abate D."/>
            <person name="Pollastro S."/>
            <person name="Romanazzi G."/>
            <person name="Faretra F."/>
        </authorList>
    </citation>
    <scope>NUCLEOTIDE SEQUENCE [LARGE SCALE GENOMIC DNA]</scope>
    <source>
        <strain evidence="5 6">Mfrc123</strain>
    </source>
</reference>
<evidence type="ECO:0000259" key="4">
    <source>
        <dbReference type="Pfam" id="PF06441"/>
    </source>
</evidence>
<evidence type="ECO:0000256" key="2">
    <source>
        <dbReference type="ARBA" id="ARBA00022801"/>
    </source>
</evidence>
<comment type="caution">
    <text evidence="5">The sequence shown here is derived from an EMBL/GenBank/DDBJ whole genome shotgun (WGS) entry which is preliminary data.</text>
</comment>
<evidence type="ECO:0000313" key="5">
    <source>
        <dbReference type="EMBL" id="KAA8564410.1"/>
    </source>
</evidence>
<proteinExistence type="inferred from homology"/>
<dbReference type="EMBL" id="VICG01000015">
    <property type="protein sequence ID" value="KAA8564410.1"/>
    <property type="molecule type" value="Genomic_DNA"/>
</dbReference>
<accession>A0A5M9J7D8</accession>
<dbReference type="Proteomes" id="UP000322873">
    <property type="component" value="Unassembled WGS sequence"/>
</dbReference>
<dbReference type="SUPFAM" id="SSF53474">
    <property type="entry name" value="alpha/beta-Hydrolases"/>
    <property type="match status" value="1"/>
</dbReference>
<dbReference type="GO" id="GO:0004301">
    <property type="term" value="F:epoxide hydrolase activity"/>
    <property type="evidence" value="ECO:0007669"/>
    <property type="project" value="TreeGrafter"/>
</dbReference>
<gene>
    <name evidence="5" type="ORF">EYC84_011348</name>
</gene>
<feature type="region of interest" description="Disordered" evidence="3">
    <location>
        <begin position="229"/>
        <end position="248"/>
    </location>
</feature>
<dbReference type="Gene3D" id="3.40.50.1820">
    <property type="entry name" value="alpha/beta hydrolase"/>
    <property type="match status" value="1"/>
</dbReference>
<sequence>MFLDPLTSSDPRHSSPHYLPLSLRGHASLRPRHARRILIPDVLGAKSRECGGAWLGSARLACAGARLDAHFRHSSVAFPWRKRRTPARGAAIARLLRSACFAYRSYTGLGGGTAGAGDTAGAGTGTGTGAEEVVKKYRIHVSSKYLDLTKKKLELTRLPHERPGEEADGGKSDLDGEEGGEELNGEGVVTKREIEGLVDYWLEDYSWRMRESYYNTTYPQYRTAFATPESTAHANASGNPHAHAQKASDRTVRIHFLHRRSPRADAVPLLLVPSFPSSNLGLDFETLVKELCEPEVGGEGAQRQEHKQAFDVVMPSIPGTGFSDEIPESRGNVMKETARLFEQLMKRLGYKYYIASMMGSGREKGGEVDYYLGREIGEGEGCRGVHLIEPRWAVPNVKEGVWDWVRWKVALFFHAGAWGYEEGDWRNLRRQVGTGEQKLSTRLSLLGGKKRKMRYGAVGTIGLREPNTLAYALCDSPVGLLSFVATALRKKSSKHQLSKEKIIDFCQLCWLPGPEAALRYYANAISESEQIEGEKDGTKRRRVAVTVFDGEEGSVGYSPPAWGMGKHEVVFVQRASGKPGLLAWERSGVIFEGVRGLAKEAIRLDDKIQLRRLEAAVVDGGLERREIEDDDGHGMQLDVESPDTIVAG</sequence>
<evidence type="ECO:0000256" key="1">
    <source>
        <dbReference type="ARBA" id="ARBA00010088"/>
    </source>
</evidence>